<dbReference type="Proteomes" id="UP000676336">
    <property type="component" value="Unassembled WGS sequence"/>
</dbReference>
<organism evidence="1 2">
    <name type="scientific">Rotaria magnacalcarata</name>
    <dbReference type="NCBI Taxonomy" id="392030"/>
    <lineage>
        <taxon>Eukaryota</taxon>
        <taxon>Metazoa</taxon>
        <taxon>Spiralia</taxon>
        <taxon>Gnathifera</taxon>
        <taxon>Rotifera</taxon>
        <taxon>Eurotatoria</taxon>
        <taxon>Bdelloidea</taxon>
        <taxon>Philodinida</taxon>
        <taxon>Philodinidae</taxon>
        <taxon>Rotaria</taxon>
    </lineage>
</organism>
<protein>
    <submittedName>
        <fullName evidence="1">Uncharacterized protein</fullName>
    </submittedName>
</protein>
<gene>
    <name evidence="1" type="ORF">SMN809_LOCUS39141</name>
</gene>
<evidence type="ECO:0000313" key="2">
    <source>
        <dbReference type="Proteomes" id="UP000676336"/>
    </source>
</evidence>
<sequence>QLLDVIQAISEHSLPSLVRITFEWFRHHINDDQLKLRATKSTTTASGFR</sequence>
<evidence type="ECO:0000313" key="1">
    <source>
        <dbReference type="EMBL" id="CAF4602348.1"/>
    </source>
</evidence>
<reference evidence="1" key="1">
    <citation type="submission" date="2021-02" db="EMBL/GenBank/DDBJ databases">
        <authorList>
            <person name="Nowell W R."/>
        </authorList>
    </citation>
    <scope>NUCLEOTIDE SEQUENCE</scope>
</reference>
<feature type="non-terminal residue" evidence="1">
    <location>
        <position position="1"/>
    </location>
</feature>
<accession>A0A8S2Z3A2</accession>
<proteinExistence type="predicted"/>
<name>A0A8S2Z3A2_9BILA</name>
<comment type="caution">
    <text evidence="1">The sequence shown here is derived from an EMBL/GenBank/DDBJ whole genome shotgun (WGS) entry which is preliminary data.</text>
</comment>
<dbReference type="EMBL" id="CAJOBI010104308">
    <property type="protein sequence ID" value="CAF4602348.1"/>
    <property type="molecule type" value="Genomic_DNA"/>
</dbReference>
<dbReference type="AlphaFoldDB" id="A0A8S2Z3A2"/>